<name>F6CWN5_MARPP</name>
<dbReference type="AlphaFoldDB" id="F6CWN5"/>
<protein>
    <submittedName>
        <fullName evidence="1">Uncharacterized protein</fullName>
    </submittedName>
</protein>
<gene>
    <name evidence="1" type="ordered locus">Mar181_1342</name>
</gene>
<dbReference type="Proteomes" id="UP000009230">
    <property type="component" value="Chromosome"/>
</dbReference>
<keyword evidence="2" id="KW-1185">Reference proteome</keyword>
<sequence>MYIRFETTLCFQGTQHHKGIFAAMGDLKRMKKMSEAEEAWYVEAANWFNTNLPNPSCFDSSISEEIKFKAKSWFVLAPSDFIKNAREVVAILQKYGIVVNELRTEVPGIILYKDVFQVVALPSDKKV</sequence>
<dbReference type="EMBL" id="CP002771">
    <property type="protein sequence ID" value="AEF54385.1"/>
    <property type="molecule type" value="Genomic_DNA"/>
</dbReference>
<dbReference type="OrthoDB" id="8911044at2"/>
<accession>F6CWN5</accession>
<dbReference type="KEGG" id="mpc:Mar181_1342"/>
<evidence type="ECO:0000313" key="2">
    <source>
        <dbReference type="Proteomes" id="UP000009230"/>
    </source>
</evidence>
<organism evidence="1 2">
    <name type="scientific">Marinomonas posidonica (strain CECT 7376 / NCIMB 14433 / IVIA-Po-181)</name>
    <dbReference type="NCBI Taxonomy" id="491952"/>
    <lineage>
        <taxon>Bacteria</taxon>
        <taxon>Pseudomonadati</taxon>
        <taxon>Pseudomonadota</taxon>
        <taxon>Gammaproteobacteria</taxon>
        <taxon>Oceanospirillales</taxon>
        <taxon>Oceanospirillaceae</taxon>
        <taxon>Marinomonas</taxon>
    </lineage>
</organism>
<proteinExistence type="predicted"/>
<dbReference type="HOGENOM" id="CLU_129891_0_0_6"/>
<reference evidence="1 2" key="1">
    <citation type="journal article" date="2012" name="Stand. Genomic Sci.">
        <title>Complete genome sequence of Marinomonas posidonica type strain (IVIA-Po-181(T)).</title>
        <authorList>
            <person name="Lucas-Elio P."/>
            <person name="Goodwin L."/>
            <person name="Woyke T."/>
            <person name="Pitluck S."/>
            <person name="Nolan M."/>
            <person name="Kyrpides N.C."/>
            <person name="Detter J.C."/>
            <person name="Copeland A."/>
            <person name="Lu M."/>
            <person name="Bruce D."/>
            <person name="Detter C."/>
            <person name="Tapia R."/>
            <person name="Han S."/>
            <person name="Land M.L."/>
            <person name="Ivanova N."/>
            <person name="Mikhailova N."/>
            <person name="Johnston A.W."/>
            <person name="Sanchez-Amat A."/>
        </authorList>
    </citation>
    <scope>NUCLEOTIDE SEQUENCE [LARGE SCALE GENOMIC DNA]</scope>
    <source>
        <strain evidence="2">CECT 7376 / NCIMB 14433 / IVIA-Po-181</strain>
    </source>
</reference>
<dbReference type="eggNOG" id="ENOG5033C5C">
    <property type="taxonomic scope" value="Bacteria"/>
</dbReference>
<evidence type="ECO:0000313" key="1">
    <source>
        <dbReference type="EMBL" id="AEF54385.1"/>
    </source>
</evidence>
<dbReference type="RefSeq" id="WP_013795860.1">
    <property type="nucleotide sequence ID" value="NC_015559.1"/>
</dbReference>